<proteinExistence type="predicted"/>
<feature type="domain" description="RING-type" evidence="6">
    <location>
        <begin position="10"/>
        <end position="58"/>
    </location>
</feature>
<organism evidence="7 8">
    <name type="scientific">Exidia glandulosa HHB12029</name>
    <dbReference type="NCBI Taxonomy" id="1314781"/>
    <lineage>
        <taxon>Eukaryota</taxon>
        <taxon>Fungi</taxon>
        <taxon>Dikarya</taxon>
        <taxon>Basidiomycota</taxon>
        <taxon>Agaricomycotina</taxon>
        <taxon>Agaricomycetes</taxon>
        <taxon>Auriculariales</taxon>
        <taxon>Exidiaceae</taxon>
        <taxon>Exidia</taxon>
    </lineage>
</organism>
<evidence type="ECO:0000256" key="5">
    <source>
        <dbReference type="SAM" id="Coils"/>
    </source>
</evidence>
<dbReference type="Pfam" id="PF13445">
    <property type="entry name" value="zf-RING_UBOX"/>
    <property type="match status" value="1"/>
</dbReference>
<dbReference type="SMART" id="SM00184">
    <property type="entry name" value="RING"/>
    <property type="match status" value="1"/>
</dbReference>
<keyword evidence="1" id="KW-0479">Metal-binding</keyword>
<keyword evidence="2 4" id="KW-0863">Zinc-finger</keyword>
<name>A0A166BCX6_EXIGL</name>
<evidence type="ECO:0000256" key="2">
    <source>
        <dbReference type="ARBA" id="ARBA00022771"/>
    </source>
</evidence>
<evidence type="ECO:0000256" key="3">
    <source>
        <dbReference type="ARBA" id="ARBA00022833"/>
    </source>
</evidence>
<evidence type="ECO:0000313" key="8">
    <source>
        <dbReference type="Proteomes" id="UP000077266"/>
    </source>
</evidence>
<dbReference type="Proteomes" id="UP000077266">
    <property type="component" value="Unassembled WGS sequence"/>
</dbReference>
<dbReference type="InterPro" id="IPR027370">
    <property type="entry name" value="Znf-RING_euk"/>
</dbReference>
<accession>A0A166BCX6</accession>
<dbReference type="EMBL" id="KV425904">
    <property type="protein sequence ID" value="KZW00020.1"/>
    <property type="molecule type" value="Genomic_DNA"/>
</dbReference>
<reference evidence="7 8" key="1">
    <citation type="journal article" date="2016" name="Mol. Biol. Evol.">
        <title>Comparative Genomics of Early-Diverging Mushroom-Forming Fungi Provides Insights into the Origins of Lignocellulose Decay Capabilities.</title>
        <authorList>
            <person name="Nagy L.G."/>
            <person name="Riley R."/>
            <person name="Tritt A."/>
            <person name="Adam C."/>
            <person name="Daum C."/>
            <person name="Floudas D."/>
            <person name="Sun H."/>
            <person name="Yadav J.S."/>
            <person name="Pangilinan J."/>
            <person name="Larsson K.H."/>
            <person name="Matsuura K."/>
            <person name="Barry K."/>
            <person name="Labutti K."/>
            <person name="Kuo R."/>
            <person name="Ohm R.A."/>
            <person name="Bhattacharya S.S."/>
            <person name="Shirouzu T."/>
            <person name="Yoshinaga Y."/>
            <person name="Martin F.M."/>
            <person name="Grigoriev I.V."/>
            <person name="Hibbett D.S."/>
        </authorList>
    </citation>
    <scope>NUCLEOTIDE SEQUENCE [LARGE SCALE GENOMIC DNA]</scope>
    <source>
        <strain evidence="7 8">HHB12029</strain>
    </source>
</reference>
<dbReference type="SUPFAM" id="SSF57850">
    <property type="entry name" value="RING/U-box"/>
    <property type="match status" value="1"/>
</dbReference>
<evidence type="ECO:0000256" key="4">
    <source>
        <dbReference type="PROSITE-ProRule" id="PRU00175"/>
    </source>
</evidence>
<keyword evidence="5" id="KW-0175">Coiled coil</keyword>
<sequence length="267" mass="30520">MPPQRFSIVCAICQEELAPGDGQSPPVVISCGHIFCEADLEQHKKRCLPRKPDCPLCRVRITHSTRLYPHIDESHGRRRVSVARAPPPSAIEELIDDIEEMTSKAKMADTLDDAMDVLLGAERTVLELDARKESKILRALKPLQEEVHRLRKELTAARKREHSELTALRTKNAKLEQQHEDTIYLAEKAVARKQELEGRMQELEDQFALLKQKYVALKRKKGSSEVQGLENEKIALLRKLRHLEKENRALRKPLPQVDDPSLEICDV</sequence>
<dbReference type="InterPro" id="IPR001841">
    <property type="entry name" value="Znf_RING"/>
</dbReference>
<dbReference type="GO" id="GO:0008270">
    <property type="term" value="F:zinc ion binding"/>
    <property type="evidence" value="ECO:0007669"/>
    <property type="project" value="UniProtKB-KW"/>
</dbReference>
<dbReference type="Gene3D" id="3.30.40.10">
    <property type="entry name" value="Zinc/RING finger domain, C3HC4 (zinc finger)"/>
    <property type="match status" value="1"/>
</dbReference>
<dbReference type="InParanoid" id="A0A166BCX6"/>
<evidence type="ECO:0000259" key="6">
    <source>
        <dbReference type="PROSITE" id="PS50089"/>
    </source>
</evidence>
<dbReference type="InterPro" id="IPR013083">
    <property type="entry name" value="Znf_RING/FYVE/PHD"/>
</dbReference>
<evidence type="ECO:0000256" key="1">
    <source>
        <dbReference type="ARBA" id="ARBA00022723"/>
    </source>
</evidence>
<feature type="coiled-coil region" evidence="5">
    <location>
        <begin position="140"/>
        <end position="246"/>
    </location>
</feature>
<keyword evidence="8" id="KW-1185">Reference proteome</keyword>
<keyword evidence="3" id="KW-0862">Zinc</keyword>
<protein>
    <recommendedName>
        <fullName evidence="6">RING-type domain-containing protein</fullName>
    </recommendedName>
</protein>
<dbReference type="OrthoDB" id="6270329at2759"/>
<dbReference type="PROSITE" id="PS50089">
    <property type="entry name" value="ZF_RING_2"/>
    <property type="match status" value="1"/>
</dbReference>
<dbReference type="AlphaFoldDB" id="A0A166BCX6"/>
<evidence type="ECO:0000313" key="7">
    <source>
        <dbReference type="EMBL" id="KZW00020.1"/>
    </source>
</evidence>
<gene>
    <name evidence="7" type="ORF">EXIGLDRAFT_831093</name>
</gene>